<dbReference type="OrthoDB" id="545675at2759"/>
<evidence type="ECO:0000256" key="4">
    <source>
        <dbReference type="ARBA" id="ARBA00022679"/>
    </source>
</evidence>
<keyword evidence="7" id="KW-1133">Transmembrane helix</keyword>
<keyword evidence="6" id="KW-0735">Signal-anchor</keyword>
<evidence type="ECO:0000256" key="2">
    <source>
        <dbReference type="ARBA" id="ARBA00009988"/>
    </source>
</evidence>
<dbReference type="EMBL" id="CAKOFQ010006805">
    <property type="protein sequence ID" value="CAH1973195.1"/>
    <property type="molecule type" value="Genomic_DNA"/>
</dbReference>
<dbReference type="Pfam" id="PF13469">
    <property type="entry name" value="Sulfotransfer_3"/>
    <property type="match status" value="1"/>
</dbReference>
<dbReference type="AlphaFoldDB" id="A0A9P0KDF5"/>
<name>A0A9P0KDF5_ACAOB</name>
<evidence type="ECO:0000313" key="17">
    <source>
        <dbReference type="Proteomes" id="UP001152888"/>
    </source>
</evidence>
<evidence type="ECO:0000256" key="15">
    <source>
        <dbReference type="SAM" id="SignalP"/>
    </source>
</evidence>
<keyword evidence="11" id="KW-0325">Glycoprotein</keyword>
<evidence type="ECO:0000256" key="1">
    <source>
        <dbReference type="ARBA" id="ARBA00004323"/>
    </source>
</evidence>
<keyword evidence="9" id="KW-0472">Membrane</keyword>
<keyword evidence="5" id="KW-0812">Transmembrane</keyword>
<dbReference type="Proteomes" id="UP001152888">
    <property type="component" value="Unassembled WGS sequence"/>
</dbReference>
<comment type="subcellular location">
    <subcellularLocation>
        <location evidence="1">Golgi apparatus membrane</location>
        <topology evidence="1">Single-pass type II membrane protein</topology>
    </subcellularLocation>
</comment>
<evidence type="ECO:0000256" key="7">
    <source>
        <dbReference type="ARBA" id="ARBA00022989"/>
    </source>
</evidence>
<reference evidence="16" key="1">
    <citation type="submission" date="2022-03" db="EMBL/GenBank/DDBJ databases">
        <authorList>
            <person name="Sayadi A."/>
        </authorList>
    </citation>
    <scope>NUCLEOTIDE SEQUENCE</scope>
</reference>
<evidence type="ECO:0000256" key="13">
    <source>
        <dbReference type="RuleBase" id="RU365018"/>
    </source>
</evidence>
<proteinExistence type="inferred from homology"/>
<dbReference type="GO" id="GO:0008476">
    <property type="term" value="F:protein-tyrosine sulfotransferase activity"/>
    <property type="evidence" value="ECO:0007669"/>
    <property type="project" value="UniProtKB-EC"/>
</dbReference>
<organism evidence="16 17">
    <name type="scientific">Acanthoscelides obtectus</name>
    <name type="common">Bean weevil</name>
    <name type="synonym">Bruchus obtectus</name>
    <dbReference type="NCBI Taxonomy" id="200917"/>
    <lineage>
        <taxon>Eukaryota</taxon>
        <taxon>Metazoa</taxon>
        <taxon>Ecdysozoa</taxon>
        <taxon>Arthropoda</taxon>
        <taxon>Hexapoda</taxon>
        <taxon>Insecta</taxon>
        <taxon>Pterygota</taxon>
        <taxon>Neoptera</taxon>
        <taxon>Endopterygota</taxon>
        <taxon>Coleoptera</taxon>
        <taxon>Polyphaga</taxon>
        <taxon>Cucujiformia</taxon>
        <taxon>Chrysomeloidea</taxon>
        <taxon>Chrysomelidae</taxon>
        <taxon>Bruchinae</taxon>
        <taxon>Bruchini</taxon>
        <taxon>Acanthoscelides</taxon>
    </lineage>
</organism>
<evidence type="ECO:0000256" key="5">
    <source>
        <dbReference type="ARBA" id="ARBA00022692"/>
    </source>
</evidence>
<sequence length="375" mass="42632">MHVARMSARRLVLASCAALACLWAVRALLGGADGDRDYDGPLLVSRLGAIQEVNRQMPLIFIGGVPRSGTTLMRAMLDAHPDIRCGQETRVIPRLLQMRFHWMKSEKESMRLEQAGITKPVMDAAIAAFMLEVIARHGEPAPRLCNKDPLTIKSGTYVLELFPNAKFIFMVRDGRATVHSIITRKVTITGFDLTNYRQCMKKWNSAVESMNNQCKELGPSKCLRVPYEQLVLHPREWMDKVLRFLDVRWDDSVLHHEDFINKGVKLSKVERSSDQVIKPVNMEALDKWVGHIPEDVVRDMADLAPMLSVLGYDPYANPPKYGNADDVVLHNTHEIKRNRSEWDKKAKEMFNMEWDANNNDPQIDRETSEGPNNGT</sequence>
<keyword evidence="4 13" id="KW-0808">Transferase</keyword>
<evidence type="ECO:0000256" key="9">
    <source>
        <dbReference type="ARBA" id="ARBA00023136"/>
    </source>
</evidence>
<comment type="catalytic activity">
    <reaction evidence="12 13">
        <text>L-tyrosyl-[protein] + 3'-phosphoadenylyl sulfate = O-sulfo-L-tyrosine-[protein] + adenosine 3',5'-bisphosphate + H(+)</text>
        <dbReference type="Rhea" id="RHEA:16801"/>
        <dbReference type="Rhea" id="RHEA-COMP:10136"/>
        <dbReference type="Rhea" id="RHEA-COMP:11688"/>
        <dbReference type="ChEBI" id="CHEBI:15378"/>
        <dbReference type="ChEBI" id="CHEBI:46858"/>
        <dbReference type="ChEBI" id="CHEBI:58339"/>
        <dbReference type="ChEBI" id="CHEBI:58343"/>
        <dbReference type="ChEBI" id="CHEBI:65286"/>
        <dbReference type="EC" id="2.8.2.20"/>
    </reaction>
</comment>
<comment type="function">
    <text evidence="13">Catalyzes the O-sulfation of tyrosine residues within acidic motifs of polypeptides, using 3'-phosphoadenylyl sulfate (PAPS) as cosubstrate.</text>
</comment>
<dbReference type="Gene3D" id="3.40.50.300">
    <property type="entry name" value="P-loop containing nucleotide triphosphate hydrolases"/>
    <property type="match status" value="1"/>
</dbReference>
<dbReference type="PANTHER" id="PTHR12788">
    <property type="entry name" value="PROTEIN-TYROSINE SULFOTRANSFERASE 2"/>
    <property type="match status" value="1"/>
</dbReference>
<dbReference type="FunFam" id="3.40.50.300:FF:000290">
    <property type="entry name" value="Protein-tyrosine sulfotransferase"/>
    <property type="match status" value="1"/>
</dbReference>
<evidence type="ECO:0000256" key="14">
    <source>
        <dbReference type="SAM" id="MobiDB-lite"/>
    </source>
</evidence>
<dbReference type="InterPro" id="IPR027417">
    <property type="entry name" value="P-loop_NTPase"/>
</dbReference>
<evidence type="ECO:0000256" key="12">
    <source>
        <dbReference type="ARBA" id="ARBA00048460"/>
    </source>
</evidence>
<dbReference type="GO" id="GO:0000139">
    <property type="term" value="C:Golgi membrane"/>
    <property type="evidence" value="ECO:0007669"/>
    <property type="project" value="UniProtKB-SubCell"/>
</dbReference>
<evidence type="ECO:0000256" key="10">
    <source>
        <dbReference type="ARBA" id="ARBA00023157"/>
    </source>
</evidence>
<keyword evidence="10" id="KW-1015">Disulfide bond</keyword>
<dbReference type="InterPro" id="IPR026634">
    <property type="entry name" value="TPST-like"/>
</dbReference>
<evidence type="ECO:0000256" key="3">
    <source>
        <dbReference type="ARBA" id="ARBA00013262"/>
    </source>
</evidence>
<evidence type="ECO:0000256" key="8">
    <source>
        <dbReference type="ARBA" id="ARBA00023034"/>
    </source>
</evidence>
<evidence type="ECO:0000256" key="6">
    <source>
        <dbReference type="ARBA" id="ARBA00022968"/>
    </source>
</evidence>
<dbReference type="SUPFAM" id="SSF52540">
    <property type="entry name" value="P-loop containing nucleoside triphosphate hydrolases"/>
    <property type="match status" value="1"/>
</dbReference>
<protein>
    <recommendedName>
        <fullName evidence="3 13">Protein-tyrosine sulfotransferase</fullName>
        <ecNumber evidence="3 13">2.8.2.20</ecNumber>
    </recommendedName>
</protein>
<feature type="chain" id="PRO_5040227975" description="Protein-tyrosine sulfotransferase" evidence="15">
    <location>
        <begin position="28"/>
        <end position="375"/>
    </location>
</feature>
<feature type="signal peptide" evidence="15">
    <location>
        <begin position="1"/>
        <end position="27"/>
    </location>
</feature>
<keyword evidence="15" id="KW-0732">Signal</keyword>
<keyword evidence="8" id="KW-0333">Golgi apparatus</keyword>
<dbReference type="EC" id="2.8.2.20" evidence="3 13"/>
<feature type="region of interest" description="Disordered" evidence="14">
    <location>
        <begin position="354"/>
        <end position="375"/>
    </location>
</feature>
<gene>
    <name evidence="16" type="ORF">ACAOBT_LOCUS10408</name>
</gene>
<comment type="similarity">
    <text evidence="2 13">Belongs to the protein sulfotransferase family.</text>
</comment>
<comment type="caution">
    <text evidence="16">The sequence shown here is derived from an EMBL/GenBank/DDBJ whole genome shotgun (WGS) entry which is preliminary data.</text>
</comment>
<dbReference type="PANTHER" id="PTHR12788:SF10">
    <property type="entry name" value="PROTEIN-TYROSINE SULFOTRANSFERASE"/>
    <property type="match status" value="1"/>
</dbReference>
<dbReference type="PROSITE" id="PS51257">
    <property type="entry name" value="PROKAR_LIPOPROTEIN"/>
    <property type="match status" value="1"/>
</dbReference>
<keyword evidence="17" id="KW-1185">Reference proteome</keyword>
<evidence type="ECO:0000313" key="16">
    <source>
        <dbReference type="EMBL" id="CAH1973195.1"/>
    </source>
</evidence>
<evidence type="ECO:0000256" key="11">
    <source>
        <dbReference type="ARBA" id="ARBA00023180"/>
    </source>
</evidence>
<accession>A0A9P0KDF5</accession>